<dbReference type="PANTHER" id="PTHR31169">
    <property type="entry name" value="OS05G0300700 PROTEIN"/>
    <property type="match status" value="1"/>
</dbReference>
<evidence type="ECO:0000256" key="7">
    <source>
        <dbReference type="ARBA" id="ARBA00023015"/>
    </source>
</evidence>
<evidence type="ECO:0000256" key="8">
    <source>
        <dbReference type="ARBA" id="ARBA00023163"/>
    </source>
</evidence>
<evidence type="ECO:0000313" key="12">
    <source>
        <dbReference type="EMBL" id="KAJ7783082.1"/>
    </source>
</evidence>
<evidence type="ECO:0000256" key="3">
    <source>
        <dbReference type="ARBA" id="ARBA00022490"/>
    </source>
</evidence>
<feature type="region of interest" description="Disordered" evidence="10">
    <location>
        <begin position="365"/>
        <end position="403"/>
    </location>
</feature>
<dbReference type="EMBL" id="JARKIB010000003">
    <property type="protein sequence ID" value="KAJ7783082.1"/>
    <property type="molecule type" value="Genomic_DNA"/>
</dbReference>
<accession>A0AAD7KCU0</accession>
<evidence type="ECO:0000313" key="13">
    <source>
        <dbReference type="Proteomes" id="UP001215598"/>
    </source>
</evidence>
<comment type="subcellular location">
    <subcellularLocation>
        <location evidence="2">Cytoplasm</location>
    </subcellularLocation>
    <subcellularLocation>
        <location evidence="1">Nucleus</location>
    </subcellularLocation>
</comment>
<evidence type="ECO:0000256" key="1">
    <source>
        <dbReference type="ARBA" id="ARBA00004123"/>
    </source>
</evidence>
<dbReference type="AlphaFoldDB" id="A0AAD7KCU0"/>
<evidence type="ECO:0000256" key="5">
    <source>
        <dbReference type="ARBA" id="ARBA00022553"/>
    </source>
</evidence>
<keyword evidence="9" id="KW-0539">Nucleus</keyword>
<dbReference type="GO" id="GO:0006355">
    <property type="term" value="P:regulation of DNA-templated transcription"/>
    <property type="evidence" value="ECO:0007669"/>
    <property type="project" value="InterPro"/>
</dbReference>
<evidence type="ECO:0000259" key="11">
    <source>
        <dbReference type="Pfam" id="PF10497"/>
    </source>
</evidence>
<dbReference type="InterPro" id="IPR018866">
    <property type="entry name" value="Znf-4CXXC_R1"/>
</dbReference>
<sequence>MDARHDPSKTSVYVDVPLAPYAILHRVPSTLKENEPWRVSTATMDESAASSSLKRKLDYSYQAPNQFNQFPMTYTKKPKLFSDFVMVGPTAPEPPPPSYIYCHQCGKKREKEVSAHCSYVEVYSVASDRPAKTRRCHNKYCKSCLKNRYNEDIDAIKANTATNGVQDGHLGEPYEYKCPKCRDVCNCSRCRKAKGLDPTGKFTNSTNAPAEKQPKPVIDGAAKTDEAKAKRAPRQKAKAYVGPLPTLKWTKLRTNLSVEDAEARFHIREFVLRFFSKALPKAHLDELEHIGGNGRNRYDEEEIVPWVSEACLKSILLAFLGVLAEEETNDTIKKAIQMGSKEMRPSGVGLAKIWQILASLRDALDASEPDSADDNDSDESDTIPSFPDPLPLPDSAINGSRRTRSTGSLIIDTVQMIPSTVIRTDIDKGAKESKDVARDVKDATRNANDMWDKAKKETENVKEQEVAMNRFNPRFAPLGGDRDGRLYYALSPGASDIESAFEFISSMATETDDASQDERSSLKEWSWFVAVWGKKPPPDLGILPFKPIANGGEENGDESDDDEVVDKWWAIWQPAEIRKLATWITLKYRLNENTVSSASSSGSSASTPSSDSTAGYDARALLTLVANLDDYAMGLEFRVRDGEATTTGTTVDLDKGKARAA</sequence>
<organism evidence="12 13">
    <name type="scientific">Mycena metata</name>
    <dbReference type="NCBI Taxonomy" id="1033252"/>
    <lineage>
        <taxon>Eukaryota</taxon>
        <taxon>Fungi</taxon>
        <taxon>Dikarya</taxon>
        <taxon>Basidiomycota</taxon>
        <taxon>Agaricomycotina</taxon>
        <taxon>Agaricomycetes</taxon>
        <taxon>Agaricomycetidae</taxon>
        <taxon>Agaricales</taxon>
        <taxon>Marasmiineae</taxon>
        <taxon>Mycenaceae</taxon>
        <taxon>Mycena</taxon>
    </lineage>
</organism>
<proteinExistence type="predicted"/>
<keyword evidence="4" id="KW-1017">Isopeptide bond</keyword>
<evidence type="ECO:0000256" key="10">
    <source>
        <dbReference type="SAM" id="MobiDB-lite"/>
    </source>
</evidence>
<dbReference type="Pfam" id="PF10497">
    <property type="entry name" value="zf-4CXXC_R1"/>
    <property type="match status" value="1"/>
</dbReference>
<name>A0AAD7KCU0_9AGAR</name>
<evidence type="ECO:0000256" key="4">
    <source>
        <dbReference type="ARBA" id="ARBA00022499"/>
    </source>
</evidence>
<feature type="compositionally biased region" description="Acidic residues" evidence="10">
    <location>
        <begin position="365"/>
        <end position="381"/>
    </location>
</feature>
<evidence type="ECO:0000256" key="2">
    <source>
        <dbReference type="ARBA" id="ARBA00004496"/>
    </source>
</evidence>
<dbReference type="InterPro" id="IPR040221">
    <property type="entry name" value="CDCA7/CDA7L"/>
</dbReference>
<dbReference type="PANTHER" id="PTHR31169:SF8">
    <property type="entry name" value="ZINC-FINGER DOMAIN OF MONOAMINE-OXIDASE A REPRESSOR R1 PROTEIN"/>
    <property type="match status" value="1"/>
</dbReference>
<dbReference type="GO" id="GO:0005737">
    <property type="term" value="C:cytoplasm"/>
    <property type="evidence" value="ECO:0007669"/>
    <property type="project" value="UniProtKB-SubCell"/>
</dbReference>
<feature type="domain" description="Zinc-finger" evidence="11">
    <location>
        <begin position="101"/>
        <end position="206"/>
    </location>
</feature>
<keyword evidence="5" id="KW-0597">Phosphoprotein</keyword>
<evidence type="ECO:0000256" key="6">
    <source>
        <dbReference type="ARBA" id="ARBA00022843"/>
    </source>
</evidence>
<comment type="caution">
    <text evidence="12">The sequence shown here is derived from an EMBL/GenBank/DDBJ whole genome shotgun (WGS) entry which is preliminary data.</text>
</comment>
<evidence type="ECO:0000256" key="9">
    <source>
        <dbReference type="ARBA" id="ARBA00023242"/>
    </source>
</evidence>
<keyword evidence="13" id="KW-1185">Reference proteome</keyword>
<keyword evidence="8" id="KW-0804">Transcription</keyword>
<keyword evidence="6" id="KW-0832">Ubl conjugation</keyword>
<dbReference type="Proteomes" id="UP001215598">
    <property type="component" value="Unassembled WGS sequence"/>
</dbReference>
<dbReference type="GO" id="GO:0005634">
    <property type="term" value="C:nucleus"/>
    <property type="evidence" value="ECO:0007669"/>
    <property type="project" value="UniProtKB-SubCell"/>
</dbReference>
<keyword evidence="7" id="KW-0805">Transcription regulation</keyword>
<gene>
    <name evidence="12" type="ORF">B0H16DRAFT_1495253</name>
</gene>
<protein>
    <recommendedName>
        <fullName evidence="11">Zinc-finger domain-containing protein</fullName>
    </recommendedName>
</protein>
<reference evidence="12" key="1">
    <citation type="submission" date="2023-03" db="EMBL/GenBank/DDBJ databases">
        <title>Massive genome expansion in bonnet fungi (Mycena s.s.) driven by repeated elements and novel gene families across ecological guilds.</title>
        <authorList>
            <consortium name="Lawrence Berkeley National Laboratory"/>
            <person name="Harder C.B."/>
            <person name="Miyauchi S."/>
            <person name="Viragh M."/>
            <person name="Kuo A."/>
            <person name="Thoen E."/>
            <person name="Andreopoulos B."/>
            <person name="Lu D."/>
            <person name="Skrede I."/>
            <person name="Drula E."/>
            <person name="Henrissat B."/>
            <person name="Morin E."/>
            <person name="Kohler A."/>
            <person name="Barry K."/>
            <person name="LaButti K."/>
            <person name="Morin E."/>
            <person name="Salamov A."/>
            <person name="Lipzen A."/>
            <person name="Mereny Z."/>
            <person name="Hegedus B."/>
            <person name="Baldrian P."/>
            <person name="Stursova M."/>
            <person name="Weitz H."/>
            <person name="Taylor A."/>
            <person name="Grigoriev I.V."/>
            <person name="Nagy L.G."/>
            <person name="Martin F."/>
            <person name="Kauserud H."/>
        </authorList>
    </citation>
    <scope>NUCLEOTIDE SEQUENCE</scope>
    <source>
        <strain evidence="12">CBHHK182m</strain>
    </source>
</reference>
<keyword evidence="3" id="KW-0963">Cytoplasm</keyword>